<dbReference type="Pfam" id="PF00170">
    <property type="entry name" value="bZIP_1"/>
    <property type="match status" value="1"/>
</dbReference>
<feature type="domain" description="BZIP" evidence="9">
    <location>
        <begin position="249"/>
        <end position="313"/>
    </location>
</feature>
<feature type="region of interest" description="Disordered" evidence="8">
    <location>
        <begin position="219"/>
        <end position="269"/>
    </location>
</feature>
<keyword evidence="11" id="KW-1185">Reference proteome</keyword>
<protein>
    <recommendedName>
        <fullName evidence="9">BZIP domain-containing protein</fullName>
    </recommendedName>
</protein>
<dbReference type="GO" id="GO:0003700">
    <property type="term" value="F:DNA-binding transcription factor activity"/>
    <property type="evidence" value="ECO:0007669"/>
    <property type="project" value="InterPro"/>
</dbReference>
<comment type="similarity">
    <text evidence="2">Belongs to the bZIP family.</text>
</comment>
<dbReference type="InterPro" id="IPR004827">
    <property type="entry name" value="bZIP"/>
</dbReference>
<evidence type="ECO:0000313" key="11">
    <source>
        <dbReference type="Proteomes" id="UP000015105"/>
    </source>
</evidence>
<evidence type="ECO:0000256" key="1">
    <source>
        <dbReference type="ARBA" id="ARBA00004123"/>
    </source>
</evidence>
<feature type="compositionally biased region" description="Basic and acidic residues" evidence="8">
    <location>
        <begin position="45"/>
        <end position="60"/>
    </location>
</feature>
<dbReference type="GO" id="GO:0003677">
    <property type="term" value="F:DNA binding"/>
    <property type="evidence" value="ECO:0007669"/>
    <property type="project" value="UniProtKB-KW"/>
</dbReference>
<dbReference type="AlphaFoldDB" id="A0A452Z765"/>
<keyword evidence="3" id="KW-0938">Abscisic acid signaling pathway</keyword>
<evidence type="ECO:0000256" key="7">
    <source>
        <dbReference type="ARBA" id="ARBA00023242"/>
    </source>
</evidence>
<feature type="compositionally biased region" description="Low complexity" evidence="8">
    <location>
        <begin position="72"/>
        <end position="90"/>
    </location>
</feature>
<feature type="region of interest" description="Disordered" evidence="8">
    <location>
        <begin position="1"/>
        <end position="103"/>
    </location>
</feature>
<evidence type="ECO:0000256" key="2">
    <source>
        <dbReference type="ARBA" id="ARBA00007163"/>
    </source>
</evidence>
<dbReference type="InterPro" id="IPR046347">
    <property type="entry name" value="bZIP_sf"/>
</dbReference>
<feature type="region of interest" description="Disordered" evidence="8">
    <location>
        <begin position="121"/>
        <end position="180"/>
    </location>
</feature>
<dbReference type="PROSITE" id="PS00036">
    <property type="entry name" value="BZIP_BASIC"/>
    <property type="match status" value="1"/>
</dbReference>
<dbReference type="PANTHER" id="PTHR22952:SF453">
    <property type="entry name" value="OS05G0437700 PROTEIN"/>
    <property type="match status" value="1"/>
</dbReference>
<organism evidence="10 11">
    <name type="scientific">Aegilops tauschii subsp. strangulata</name>
    <name type="common">Goatgrass</name>
    <dbReference type="NCBI Taxonomy" id="200361"/>
    <lineage>
        <taxon>Eukaryota</taxon>
        <taxon>Viridiplantae</taxon>
        <taxon>Streptophyta</taxon>
        <taxon>Embryophyta</taxon>
        <taxon>Tracheophyta</taxon>
        <taxon>Spermatophyta</taxon>
        <taxon>Magnoliopsida</taxon>
        <taxon>Liliopsida</taxon>
        <taxon>Poales</taxon>
        <taxon>Poaceae</taxon>
        <taxon>BOP clade</taxon>
        <taxon>Pooideae</taxon>
        <taxon>Triticodae</taxon>
        <taxon>Triticeae</taxon>
        <taxon>Triticinae</taxon>
        <taxon>Aegilops</taxon>
    </lineage>
</organism>
<dbReference type="EnsemblPlants" id="AET1Gv20656700.2">
    <property type="protein sequence ID" value="AET1Gv20656700.2"/>
    <property type="gene ID" value="AET1Gv20656700"/>
</dbReference>
<dbReference type="Proteomes" id="UP000015105">
    <property type="component" value="Chromosome 1D"/>
</dbReference>
<dbReference type="SUPFAM" id="SSF57959">
    <property type="entry name" value="Leucine zipper domain"/>
    <property type="match status" value="1"/>
</dbReference>
<keyword evidence="4" id="KW-0805">Transcription regulation</keyword>
<reference evidence="10" key="3">
    <citation type="journal article" date="2017" name="Nature">
        <title>Genome sequence of the progenitor of the wheat D genome Aegilops tauschii.</title>
        <authorList>
            <person name="Luo M.C."/>
            <person name="Gu Y.Q."/>
            <person name="Puiu D."/>
            <person name="Wang H."/>
            <person name="Twardziok S.O."/>
            <person name="Deal K.R."/>
            <person name="Huo N."/>
            <person name="Zhu T."/>
            <person name="Wang L."/>
            <person name="Wang Y."/>
            <person name="McGuire P.E."/>
            <person name="Liu S."/>
            <person name="Long H."/>
            <person name="Ramasamy R.K."/>
            <person name="Rodriguez J.C."/>
            <person name="Van S.L."/>
            <person name="Yuan L."/>
            <person name="Wang Z."/>
            <person name="Xia Z."/>
            <person name="Xiao L."/>
            <person name="Anderson O.D."/>
            <person name="Ouyang S."/>
            <person name="Liang Y."/>
            <person name="Zimin A.V."/>
            <person name="Pertea G."/>
            <person name="Qi P."/>
            <person name="Bennetzen J.L."/>
            <person name="Dai X."/>
            <person name="Dawson M.W."/>
            <person name="Muller H.G."/>
            <person name="Kugler K."/>
            <person name="Rivarola-Duarte L."/>
            <person name="Spannagl M."/>
            <person name="Mayer K.F.X."/>
            <person name="Lu F.H."/>
            <person name="Bevan M.W."/>
            <person name="Leroy P."/>
            <person name="Li P."/>
            <person name="You F.M."/>
            <person name="Sun Q."/>
            <person name="Liu Z."/>
            <person name="Lyons E."/>
            <person name="Wicker T."/>
            <person name="Salzberg S.L."/>
            <person name="Devos K.M."/>
            <person name="Dvorak J."/>
        </authorList>
    </citation>
    <scope>NUCLEOTIDE SEQUENCE [LARGE SCALE GENOMIC DNA]</scope>
    <source>
        <strain evidence="10">cv. AL8/78</strain>
    </source>
</reference>
<dbReference type="Gramene" id="AET1Gv20656700.2">
    <property type="protein sequence ID" value="AET1Gv20656700.2"/>
    <property type="gene ID" value="AET1Gv20656700"/>
</dbReference>
<proteinExistence type="inferred from homology"/>
<dbReference type="CDD" id="cd14707">
    <property type="entry name" value="bZIP_plant_BZIP46"/>
    <property type="match status" value="1"/>
</dbReference>
<evidence type="ECO:0000256" key="4">
    <source>
        <dbReference type="ARBA" id="ARBA00023015"/>
    </source>
</evidence>
<evidence type="ECO:0000256" key="5">
    <source>
        <dbReference type="ARBA" id="ARBA00023125"/>
    </source>
</evidence>
<feature type="compositionally biased region" description="Low complexity" evidence="8">
    <location>
        <begin position="123"/>
        <end position="134"/>
    </location>
</feature>
<feature type="compositionally biased region" description="Basic and acidic residues" evidence="8">
    <location>
        <begin position="258"/>
        <end position="269"/>
    </location>
</feature>
<dbReference type="InterPro" id="IPR043452">
    <property type="entry name" value="BZIP46-like"/>
</dbReference>
<comment type="subcellular location">
    <subcellularLocation>
        <location evidence="1">Nucleus</location>
    </subcellularLocation>
</comment>
<evidence type="ECO:0000259" key="9">
    <source>
        <dbReference type="PROSITE" id="PS50217"/>
    </source>
</evidence>
<dbReference type="PROSITE" id="PS50217">
    <property type="entry name" value="BZIP"/>
    <property type="match status" value="1"/>
</dbReference>
<dbReference type="GO" id="GO:0045893">
    <property type="term" value="P:positive regulation of DNA-templated transcription"/>
    <property type="evidence" value="ECO:0007669"/>
    <property type="project" value="InterPro"/>
</dbReference>
<evidence type="ECO:0000313" key="10">
    <source>
        <dbReference type="EnsemblPlants" id="AET1Gv20656700.2"/>
    </source>
</evidence>
<dbReference type="GO" id="GO:0009738">
    <property type="term" value="P:abscisic acid-activated signaling pathway"/>
    <property type="evidence" value="ECO:0007669"/>
    <property type="project" value="UniProtKB-KW"/>
</dbReference>
<keyword evidence="7" id="KW-0539">Nucleus</keyword>
<reference evidence="11" key="2">
    <citation type="journal article" date="2017" name="Nat. Plants">
        <title>The Aegilops tauschii genome reveals multiple impacts of transposons.</title>
        <authorList>
            <person name="Zhao G."/>
            <person name="Zou C."/>
            <person name="Li K."/>
            <person name="Wang K."/>
            <person name="Li T."/>
            <person name="Gao L."/>
            <person name="Zhang X."/>
            <person name="Wang H."/>
            <person name="Yang Z."/>
            <person name="Liu X."/>
            <person name="Jiang W."/>
            <person name="Mao L."/>
            <person name="Kong X."/>
            <person name="Jiao Y."/>
            <person name="Jia J."/>
        </authorList>
    </citation>
    <scope>NUCLEOTIDE SEQUENCE [LARGE SCALE GENOMIC DNA]</scope>
    <source>
        <strain evidence="11">cv. AL8/78</strain>
    </source>
</reference>
<sequence>ARASAIDSRSLAHREPSRFHRSPTSRVQSFPPSPSFPFHLPRNLRPREPKKFEPTTHRETATAPRRRPPGPRRAAGCQRMASSRVMAASSQPPPSGSSDLARFRSASGIGSMNMDDILRNIYGEAPPSGAGAPADPAPAPEAAARRTAEEVWKEISATGGLSAPAPAPAPAGGGGGEAGGAAVMTLEDFLAREDDGRVTAVEGNMAVGFPDVGADVGAGVAGGRRRGGGAGGAGRARKRALMDPMDRAATQRQKRMIKNRESAARSRERKQAYIAELEAQVTQLEEEHAELLREQEEQNEKRLNELKEQAFQVVVRKKPSQDLRRTNSMEW</sequence>
<reference evidence="10" key="4">
    <citation type="submission" date="2019-03" db="UniProtKB">
        <authorList>
            <consortium name="EnsemblPlants"/>
        </authorList>
    </citation>
    <scope>IDENTIFICATION</scope>
</reference>
<evidence type="ECO:0000256" key="3">
    <source>
        <dbReference type="ARBA" id="ARBA00022682"/>
    </source>
</evidence>
<reference evidence="11" key="1">
    <citation type="journal article" date="2014" name="Science">
        <title>Ancient hybridizations among the ancestral genomes of bread wheat.</title>
        <authorList>
            <consortium name="International Wheat Genome Sequencing Consortium,"/>
            <person name="Marcussen T."/>
            <person name="Sandve S.R."/>
            <person name="Heier L."/>
            <person name="Spannagl M."/>
            <person name="Pfeifer M."/>
            <person name="Jakobsen K.S."/>
            <person name="Wulff B.B."/>
            <person name="Steuernagel B."/>
            <person name="Mayer K.F."/>
            <person name="Olsen O.A."/>
        </authorList>
    </citation>
    <scope>NUCLEOTIDE SEQUENCE [LARGE SCALE GENOMIC DNA]</scope>
    <source>
        <strain evidence="11">cv. AL8/78</strain>
    </source>
</reference>
<name>A0A452Z765_AEGTS</name>
<accession>A0A452Z765</accession>
<evidence type="ECO:0000256" key="6">
    <source>
        <dbReference type="ARBA" id="ARBA00023163"/>
    </source>
</evidence>
<keyword evidence="6" id="KW-0804">Transcription</keyword>
<dbReference type="GO" id="GO:0005634">
    <property type="term" value="C:nucleus"/>
    <property type="evidence" value="ECO:0007669"/>
    <property type="project" value="UniProtKB-SubCell"/>
</dbReference>
<dbReference type="SMART" id="SM00338">
    <property type="entry name" value="BRLZ"/>
    <property type="match status" value="1"/>
</dbReference>
<keyword evidence="5" id="KW-0238">DNA-binding</keyword>
<reference evidence="10" key="5">
    <citation type="journal article" date="2021" name="G3 (Bethesda)">
        <title>Aegilops tauschii genome assembly Aet v5.0 features greater sequence contiguity and improved annotation.</title>
        <authorList>
            <person name="Wang L."/>
            <person name="Zhu T."/>
            <person name="Rodriguez J.C."/>
            <person name="Deal K.R."/>
            <person name="Dubcovsky J."/>
            <person name="McGuire P.E."/>
            <person name="Lux T."/>
            <person name="Spannagl M."/>
            <person name="Mayer K.F.X."/>
            <person name="Baldrich P."/>
            <person name="Meyers B.C."/>
            <person name="Huo N."/>
            <person name="Gu Y.Q."/>
            <person name="Zhou H."/>
            <person name="Devos K.M."/>
            <person name="Bennetzen J.L."/>
            <person name="Unver T."/>
            <person name="Budak H."/>
            <person name="Gulick P.J."/>
            <person name="Galiba G."/>
            <person name="Kalapos B."/>
            <person name="Nelson D.R."/>
            <person name="Li P."/>
            <person name="You F.M."/>
            <person name="Luo M.C."/>
            <person name="Dvorak J."/>
        </authorList>
    </citation>
    <scope>NUCLEOTIDE SEQUENCE [LARGE SCALE GENOMIC DNA]</scope>
    <source>
        <strain evidence="10">cv. AL8/78</strain>
    </source>
</reference>
<dbReference type="FunFam" id="1.20.5.170:FF:000020">
    <property type="entry name" value="BZIP transcription factor"/>
    <property type="match status" value="1"/>
</dbReference>
<dbReference type="PANTHER" id="PTHR22952">
    <property type="entry name" value="CAMP-RESPONSE ELEMENT BINDING PROTEIN-RELATED"/>
    <property type="match status" value="1"/>
</dbReference>
<dbReference type="Gene3D" id="1.20.5.170">
    <property type="match status" value="1"/>
</dbReference>
<feature type="compositionally biased region" description="Basic and acidic residues" evidence="8">
    <location>
        <begin position="143"/>
        <end position="153"/>
    </location>
</feature>
<evidence type="ECO:0000256" key="8">
    <source>
        <dbReference type="SAM" id="MobiDB-lite"/>
    </source>
</evidence>